<name>A0ABV0WFM1_9TELE</name>
<dbReference type="Proteomes" id="UP001444071">
    <property type="component" value="Unassembled WGS sequence"/>
</dbReference>
<proteinExistence type="predicted"/>
<evidence type="ECO:0000313" key="1">
    <source>
        <dbReference type="EMBL" id="MEQ2268376.1"/>
    </source>
</evidence>
<reference evidence="1 2" key="1">
    <citation type="submission" date="2021-06" db="EMBL/GenBank/DDBJ databases">
        <authorList>
            <person name="Palmer J.M."/>
        </authorList>
    </citation>
    <scope>NUCLEOTIDE SEQUENCE [LARGE SCALE GENOMIC DNA]</scope>
    <source>
        <strain evidence="1 2">XR_2019</strain>
        <tissue evidence="1">Muscle</tissue>
    </source>
</reference>
<protein>
    <submittedName>
        <fullName evidence="1">Uncharacterized protein</fullName>
    </submittedName>
</protein>
<accession>A0ABV0WFM1</accession>
<gene>
    <name evidence="1" type="ORF">XENORESO_001822</name>
</gene>
<organism evidence="1 2">
    <name type="scientific">Xenotaenia resolanae</name>
    <dbReference type="NCBI Taxonomy" id="208358"/>
    <lineage>
        <taxon>Eukaryota</taxon>
        <taxon>Metazoa</taxon>
        <taxon>Chordata</taxon>
        <taxon>Craniata</taxon>
        <taxon>Vertebrata</taxon>
        <taxon>Euteleostomi</taxon>
        <taxon>Actinopterygii</taxon>
        <taxon>Neopterygii</taxon>
        <taxon>Teleostei</taxon>
        <taxon>Neoteleostei</taxon>
        <taxon>Acanthomorphata</taxon>
        <taxon>Ovalentaria</taxon>
        <taxon>Atherinomorphae</taxon>
        <taxon>Cyprinodontiformes</taxon>
        <taxon>Goodeidae</taxon>
        <taxon>Xenotaenia</taxon>
    </lineage>
</organism>
<sequence length="146" mass="16361">MTASVLLHLFPYNHCTLVYSNELVAGLARCQRSSSAASKLYAQTLGLTQTHLLTHSHPKQKEWPRFTSCKPCLGGFIKSDLHYPAFPGCFPVYQLFLAFLRFTSLPIVTVKCLTAGSQSSQTLAPETYSTRGYYDHRMNEVLGIRL</sequence>
<comment type="caution">
    <text evidence="1">The sequence shown here is derived from an EMBL/GenBank/DDBJ whole genome shotgun (WGS) entry which is preliminary data.</text>
</comment>
<keyword evidence="2" id="KW-1185">Reference proteome</keyword>
<evidence type="ECO:0000313" key="2">
    <source>
        <dbReference type="Proteomes" id="UP001444071"/>
    </source>
</evidence>
<dbReference type="EMBL" id="JAHRIM010050058">
    <property type="protein sequence ID" value="MEQ2268376.1"/>
    <property type="molecule type" value="Genomic_DNA"/>
</dbReference>